<proteinExistence type="predicted"/>
<dbReference type="InterPro" id="IPR000219">
    <property type="entry name" value="DH_dom"/>
</dbReference>
<dbReference type="InterPro" id="IPR035899">
    <property type="entry name" value="DBL_dom_sf"/>
</dbReference>
<dbReference type="Gene3D" id="1.20.900.10">
    <property type="entry name" value="Dbl homology (DH) domain"/>
    <property type="match status" value="1"/>
</dbReference>
<dbReference type="SMART" id="SM00325">
    <property type="entry name" value="RhoGEF"/>
    <property type="match status" value="1"/>
</dbReference>
<dbReference type="Proteomes" id="UP001222087">
    <property type="component" value="Chromosome"/>
</dbReference>
<protein>
    <recommendedName>
        <fullName evidence="2">DH domain-containing protein</fullName>
    </recommendedName>
</protein>
<feature type="compositionally biased region" description="Polar residues" evidence="1">
    <location>
        <begin position="230"/>
        <end position="250"/>
    </location>
</feature>
<dbReference type="RefSeq" id="WP_275090407.1">
    <property type="nucleotide sequence ID" value="NZ_CP119078.1"/>
</dbReference>
<dbReference type="EMBL" id="CP119078">
    <property type="protein sequence ID" value="WED44586.1"/>
    <property type="molecule type" value="Genomic_DNA"/>
</dbReference>
<dbReference type="SUPFAM" id="SSF48065">
    <property type="entry name" value="DBL homology domain (DH-domain)"/>
    <property type="match status" value="1"/>
</dbReference>
<dbReference type="Pfam" id="PF00621">
    <property type="entry name" value="RhoGEF"/>
    <property type="match status" value="1"/>
</dbReference>
<sequence length="313" mass="35769">MLPSNEMHEKLTEHKAIQEMLDTEFSYNKALARLLAAQELMPEHELFTQLKIFLPQLKTISEKLLENVSKSLHEGNSVTESNQLKMQRIQLLKAFFTLYQNYAKWYEAYAKELAINPSQFTELDKYLSTSHASKLGLSDYLIQPFQRGPRYFMLVNAAIDYNHKLPNEDLTKLSDENIADLLKAKEIIQEYMLAANSSMSKKQVVKEYQFGDYTRAALGFLSDYYQESKTPEVPSSSVKSQNHTKPQPETQEGYKFGNLSRSLWASIWNKPALTEEEIKVNVQEEATSSVLPISKGETSDDDDGLDGFTVIPN</sequence>
<dbReference type="PROSITE" id="PS50010">
    <property type="entry name" value="DH_2"/>
    <property type="match status" value="1"/>
</dbReference>
<evidence type="ECO:0000313" key="3">
    <source>
        <dbReference type="EMBL" id="WED44586.1"/>
    </source>
</evidence>
<evidence type="ECO:0000256" key="1">
    <source>
        <dbReference type="SAM" id="MobiDB-lite"/>
    </source>
</evidence>
<gene>
    <name evidence="3" type="ORF">PXX05_07300</name>
</gene>
<evidence type="ECO:0000259" key="2">
    <source>
        <dbReference type="PROSITE" id="PS50010"/>
    </source>
</evidence>
<organism evidence="3 4">
    <name type="scientific">Legionella cardiaca</name>
    <dbReference type="NCBI Taxonomy" id="1071983"/>
    <lineage>
        <taxon>Bacteria</taxon>
        <taxon>Pseudomonadati</taxon>
        <taxon>Pseudomonadota</taxon>
        <taxon>Gammaproteobacteria</taxon>
        <taxon>Legionellales</taxon>
        <taxon>Legionellaceae</taxon>
        <taxon>Legionella</taxon>
    </lineage>
</organism>
<evidence type="ECO:0000313" key="4">
    <source>
        <dbReference type="Proteomes" id="UP001222087"/>
    </source>
</evidence>
<feature type="domain" description="DH" evidence="2">
    <location>
        <begin position="12"/>
        <end position="198"/>
    </location>
</feature>
<reference evidence="3 4" key="1">
    <citation type="submission" date="2023-02" db="EMBL/GenBank/DDBJ databases">
        <title>Genome Sequence of L. cardiaca H63T.</title>
        <authorList>
            <person name="Lopez A.E."/>
            <person name="Cianciotto N.P."/>
        </authorList>
    </citation>
    <scope>NUCLEOTIDE SEQUENCE [LARGE SCALE GENOMIC DNA]</scope>
    <source>
        <strain evidence="3 4">H63</strain>
    </source>
</reference>
<accession>A0ABY8AYN8</accession>
<keyword evidence="4" id="KW-1185">Reference proteome</keyword>
<name>A0ABY8AYN8_9GAMM</name>
<feature type="region of interest" description="Disordered" evidence="1">
    <location>
        <begin position="284"/>
        <end position="313"/>
    </location>
</feature>
<feature type="region of interest" description="Disordered" evidence="1">
    <location>
        <begin position="230"/>
        <end position="254"/>
    </location>
</feature>